<feature type="non-terminal residue" evidence="1">
    <location>
        <position position="1"/>
    </location>
</feature>
<dbReference type="InterPro" id="IPR015421">
    <property type="entry name" value="PyrdxlP-dep_Trfase_major"/>
</dbReference>
<organism evidence="1">
    <name type="scientific">marine sediment metagenome</name>
    <dbReference type="NCBI Taxonomy" id="412755"/>
    <lineage>
        <taxon>unclassified sequences</taxon>
        <taxon>metagenomes</taxon>
        <taxon>ecological metagenomes</taxon>
    </lineage>
</organism>
<dbReference type="InterPro" id="IPR015422">
    <property type="entry name" value="PyrdxlP-dep_Trfase_small"/>
</dbReference>
<protein>
    <submittedName>
        <fullName evidence="1">Uncharacterized protein</fullName>
    </submittedName>
</protein>
<sequence>GLNSPFPWEILDMSSNVSPLGVPPGLKVTLEKRWGEITSLPEVDSESLRVSFAASMGLEANQGGGRKWNHRVYL</sequence>
<dbReference type="EMBL" id="BARS01055251">
    <property type="protein sequence ID" value="GAG43935.1"/>
    <property type="molecule type" value="Genomic_DNA"/>
</dbReference>
<reference evidence="1" key="1">
    <citation type="journal article" date="2014" name="Front. Microbiol.">
        <title>High frequency of phylogenetically diverse reductive dehalogenase-homologous genes in deep subseafloor sedimentary metagenomes.</title>
        <authorList>
            <person name="Kawai M."/>
            <person name="Futagami T."/>
            <person name="Toyoda A."/>
            <person name="Takaki Y."/>
            <person name="Nishi S."/>
            <person name="Hori S."/>
            <person name="Arai W."/>
            <person name="Tsubouchi T."/>
            <person name="Morono Y."/>
            <person name="Uchiyama I."/>
            <person name="Ito T."/>
            <person name="Fujiyama A."/>
            <person name="Inagaki F."/>
            <person name="Takami H."/>
        </authorList>
    </citation>
    <scope>NUCLEOTIDE SEQUENCE</scope>
    <source>
        <strain evidence="1">Expedition CK06-06</strain>
    </source>
</reference>
<dbReference type="AlphaFoldDB" id="X0XL84"/>
<dbReference type="Gene3D" id="3.90.1150.10">
    <property type="entry name" value="Aspartate Aminotransferase, domain 1"/>
    <property type="match status" value="1"/>
</dbReference>
<name>X0XL84_9ZZZZ</name>
<proteinExistence type="predicted"/>
<comment type="caution">
    <text evidence="1">The sequence shown here is derived from an EMBL/GenBank/DDBJ whole genome shotgun (WGS) entry which is preliminary data.</text>
</comment>
<dbReference type="Gene3D" id="3.40.640.10">
    <property type="entry name" value="Type I PLP-dependent aspartate aminotransferase-like (Major domain)"/>
    <property type="match status" value="1"/>
</dbReference>
<evidence type="ECO:0000313" key="1">
    <source>
        <dbReference type="EMBL" id="GAG43935.1"/>
    </source>
</evidence>
<gene>
    <name evidence="1" type="ORF">S01H1_81618</name>
</gene>
<accession>X0XL84</accession>